<dbReference type="Pfam" id="PF00169">
    <property type="entry name" value="PH"/>
    <property type="match status" value="1"/>
</dbReference>
<dbReference type="Proteomes" id="UP001168821">
    <property type="component" value="Unassembled WGS sequence"/>
</dbReference>
<evidence type="ECO:0000259" key="8">
    <source>
        <dbReference type="PROSITE" id="PS50003"/>
    </source>
</evidence>
<dbReference type="InterPro" id="IPR001164">
    <property type="entry name" value="ArfGAP_dom"/>
</dbReference>
<dbReference type="InterPro" id="IPR038508">
    <property type="entry name" value="ArfGAP_dom_sf"/>
</dbReference>
<dbReference type="SUPFAM" id="SSF103657">
    <property type="entry name" value="BAR/IMD domain-like"/>
    <property type="match status" value="1"/>
</dbReference>
<feature type="repeat" description="ANK" evidence="5">
    <location>
        <begin position="620"/>
        <end position="652"/>
    </location>
</feature>
<evidence type="ECO:0000256" key="1">
    <source>
        <dbReference type="ARBA" id="ARBA00022468"/>
    </source>
</evidence>
<keyword evidence="2" id="KW-0479">Metal-binding</keyword>
<dbReference type="PANTHER" id="PTHR23180:SF160">
    <property type="entry name" value="ADP-RIBOSYLATION FACTOR GTPASE-ACTIVATING PROTEIN EFFECTOR PROTEIN 1"/>
    <property type="match status" value="1"/>
</dbReference>
<dbReference type="AlphaFoldDB" id="A0AA38HI11"/>
<dbReference type="GO" id="GO:0005096">
    <property type="term" value="F:GTPase activator activity"/>
    <property type="evidence" value="ECO:0007669"/>
    <property type="project" value="UniProtKB-KW"/>
</dbReference>
<dbReference type="PROSITE" id="PS50115">
    <property type="entry name" value="ARFGAP"/>
    <property type="match status" value="1"/>
</dbReference>
<dbReference type="SUPFAM" id="SSF50729">
    <property type="entry name" value="PH domain-like"/>
    <property type="match status" value="1"/>
</dbReference>
<feature type="compositionally biased region" description="Acidic residues" evidence="7">
    <location>
        <begin position="676"/>
        <end position="687"/>
    </location>
</feature>
<keyword evidence="11" id="KW-1185">Reference proteome</keyword>
<dbReference type="GO" id="GO:0008270">
    <property type="term" value="F:zinc ion binding"/>
    <property type="evidence" value="ECO:0007669"/>
    <property type="project" value="UniProtKB-KW"/>
</dbReference>
<evidence type="ECO:0000313" key="10">
    <source>
        <dbReference type="EMBL" id="KAJ3619886.1"/>
    </source>
</evidence>
<dbReference type="SMART" id="SM00248">
    <property type="entry name" value="ANK"/>
    <property type="match status" value="2"/>
</dbReference>
<evidence type="ECO:0000256" key="5">
    <source>
        <dbReference type="PROSITE-ProRule" id="PRU00023"/>
    </source>
</evidence>
<evidence type="ECO:0000313" key="11">
    <source>
        <dbReference type="Proteomes" id="UP001168821"/>
    </source>
</evidence>
<feature type="region of interest" description="Disordered" evidence="7">
    <location>
        <begin position="673"/>
        <end position="700"/>
    </location>
</feature>
<accession>A0AA38HI11</accession>
<dbReference type="PROSITE" id="PS50088">
    <property type="entry name" value="ANK_REPEAT"/>
    <property type="match status" value="1"/>
</dbReference>
<protein>
    <recommendedName>
        <fullName evidence="12">Arf-GAP with coiled-coil, ANK repeat and PH domain-containing protein 2</fullName>
    </recommendedName>
</protein>
<evidence type="ECO:0000256" key="2">
    <source>
        <dbReference type="ARBA" id="ARBA00022723"/>
    </source>
</evidence>
<evidence type="ECO:0008006" key="12">
    <source>
        <dbReference type="Google" id="ProtNLM"/>
    </source>
</evidence>
<comment type="caution">
    <text evidence="10">The sequence shown here is derived from an EMBL/GenBank/DDBJ whole genome shotgun (WGS) entry which is preliminary data.</text>
</comment>
<dbReference type="InterPro" id="IPR036770">
    <property type="entry name" value="Ankyrin_rpt-contain_sf"/>
</dbReference>
<feature type="compositionally biased region" description="Basic and acidic residues" evidence="7">
    <location>
        <begin position="688"/>
        <end position="697"/>
    </location>
</feature>
<gene>
    <name evidence="10" type="ORF">Zmor_008709</name>
</gene>
<dbReference type="Gene3D" id="1.25.40.20">
    <property type="entry name" value="Ankyrin repeat-containing domain"/>
    <property type="match status" value="1"/>
</dbReference>
<dbReference type="PROSITE" id="PS50297">
    <property type="entry name" value="ANK_REP_REGION"/>
    <property type="match status" value="1"/>
</dbReference>
<evidence type="ECO:0000256" key="4">
    <source>
        <dbReference type="ARBA" id="ARBA00022833"/>
    </source>
</evidence>
<reference evidence="10" key="1">
    <citation type="journal article" date="2023" name="G3 (Bethesda)">
        <title>Whole genome assemblies of Zophobas morio and Tenebrio molitor.</title>
        <authorList>
            <person name="Kaur S."/>
            <person name="Stinson S.A."/>
            <person name="diCenzo G.C."/>
        </authorList>
    </citation>
    <scope>NUCLEOTIDE SEQUENCE</scope>
    <source>
        <strain evidence="10">QUZm001</strain>
    </source>
</reference>
<dbReference type="Gene3D" id="1.10.220.150">
    <property type="entry name" value="Arf GTPase activating protein"/>
    <property type="match status" value="1"/>
</dbReference>
<dbReference type="InterPro" id="IPR002110">
    <property type="entry name" value="Ankyrin_rpt"/>
</dbReference>
<dbReference type="InterPro" id="IPR011993">
    <property type="entry name" value="PH-like_dom_sf"/>
</dbReference>
<dbReference type="InterPro" id="IPR001849">
    <property type="entry name" value="PH_domain"/>
</dbReference>
<evidence type="ECO:0000256" key="3">
    <source>
        <dbReference type="ARBA" id="ARBA00022771"/>
    </source>
</evidence>
<dbReference type="PRINTS" id="PR00405">
    <property type="entry name" value="REVINTRACTNG"/>
</dbReference>
<dbReference type="Pfam" id="PF12796">
    <property type="entry name" value="Ank_2"/>
    <property type="match status" value="1"/>
</dbReference>
<feature type="domain" description="Arf-GAP" evidence="9">
    <location>
        <begin position="346"/>
        <end position="471"/>
    </location>
</feature>
<dbReference type="SMART" id="SM00105">
    <property type="entry name" value="ArfGap"/>
    <property type="match status" value="1"/>
</dbReference>
<dbReference type="InterPro" id="IPR045258">
    <property type="entry name" value="ACAP1/2/3-like"/>
</dbReference>
<keyword evidence="4" id="KW-0862">Zinc</keyword>
<dbReference type="SMART" id="SM00233">
    <property type="entry name" value="PH"/>
    <property type="match status" value="1"/>
</dbReference>
<keyword evidence="3 6" id="KW-0863">Zinc-finger</keyword>
<dbReference type="SUPFAM" id="SSF48403">
    <property type="entry name" value="Ankyrin repeat"/>
    <property type="match status" value="1"/>
</dbReference>
<keyword evidence="1" id="KW-0343">GTPase activation</keyword>
<dbReference type="Gene3D" id="1.20.1270.60">
    <property type="entry name" value="Arfaptin homology (AH) domain/BAR domain"/>
    <property type="match status" value="1"/>
</dbReference>
<dbReference type="Gene3D" id="2.30.29.30">
    <property type="entry name" value="Pleckstrin-homology domain (PH domain)/Phosphotyrosine-binding domain (PTB)"/>
    <property type="match status" value="1"/>
</dbReference>
<dbReference type="PANTHER" id="PTHR23180">
    <property type="entry name" value="CENTAURIN/ARF"/>
    <property type="match status" value="1"/>
</dbReference>
<dbReference type="PROSITE" id="PS50003">
    <property type="entry name" value="PH_DOMAIN"/>
    <property type="match status" value="1"/>
</dbReference>
<keyword evidence="5" id="KW-0040">ANK repeat</keyword>
<feature type="domain" description="PH" evidence="8">
    <location>
        <begin position="210"/>
        <end position="326"/>
    </location>
</feature>
<dbReference type="InterPro" id="IPR027267">
    <property type="entry name" value="AH/BAR_dom_sf"/>
</dbReference>
<evidence type="ECO:0000256" key="7">
    <source>
        <dbReference type="SAM" id="MobiDB-lite"/>
    </source>
</evidence>
<evidence type="ECO:0000256" key="6">
    <source>
        <dbReference type="PROSITE-ProRule" id="PRU00288"/>
    </source>
</evidence>
<sequence length="764" mass="86660">MKINKNHNGGEQNLQNLVKSPALPDLTPVVRNRGSIKLKPELGEISFQLALEKEFINSINCDLKNSNNEFLKSFKEFRSILSSVEEFVKQALSRACNALDELMRVYGSDLDYKRKFEKAITRWKHKRGERGEVDLKEEKALLQLATCEYLLSLKDLKAKNELFFLLTLTDLYDSQLKFFELGYQSLKQLEPFLKNLSLDLEQANSLFTKILQTCGWVYQRHHKNFRVWKKRWCSVSGELLSLSSSWVGLHSCRFPLVATNKFYFFYHEDSSSFRSISLITCTVRDEAQKDRRFCFRLISLRKSYIFSVASEAEQKSWVEGIRNAINESITAASARQNRGNEKDAQETLLENARLRNETATLPGNGECAECGAKNPVWVSLNLGIFLCIACSGIHREMGVHISKIRSWYLDKLRVPDLFILKAIGNFTSNRVYQARLAAPMLNEKSCMQTRKKFIYAKYLYKKFLPASTWNEHWLRIFIKAVKAEDVYLLLLLRAHNKDLTTPIPVALVEQVLSIRLFGRALPLLPINTLTRPLKTPGTSRFCEVKSLPLRRKYYDTSCSLRPINSLPPTRPATTAGPSTFLREKDKVTGLHLAATLGLTVLVLFFVKGCGQDVDVRTPKGLNTPLHFAAVGQHVETVKMLLLCNANVNIENGQGKTPRDLTIECFARQGVDGGGEAIEDTTETDDSNDGLRHQEHSGKGKVLKSAKQIAQLVAGEGGRCCSINIKSWGAANEYLKEHFNKLESVRQDPSPVSFRKFPRIKEASK</sequence>
<organism evidence="10 11">
    <name type="scientific">Zophobas morio</name>
    <dbReference type="NCBI Taxonomy" id="2755281"/>
    <lineage>
        <taxon>Eukaryota</taxon>
        <taxon>Metazoa</taxon>
        <taxon>Ecdysozoa</taxon>
        <taxon>Arthropoda</taxon>
        <taxon>Hexapoda</taxon>
        <taxon>Insecta</taxon>
        <taxon>Pterygota</taxon>
        <taxon>Neoptera</taxon>
        <taxon>Endopterygota</taxon>
        <taxon>Coleoptera</taxon>
        <taxon>Polyphaga</taxon>
        <taxon>Cucujiformia</taxon>
        <taxon>Tenebrionidae</taxon>
        <taxon>Zophobas</taxon>
    </lineage>
</organism>
<dbReference type="EMBL" id="JALNTZ010002195">
    <property type="protein sequence ID" value="KAJ3619886.1"/>
    <property type="molecule type" value="Genomic_DNA"/>
</dbReference>
<dbReference type="InterPro" id="IPR037278">
    <property type="entry name" value="ARFGAP/RecO"/>
</dbReference>
<dbReference type="Pfam" id="PF01412">
    <property type="entry name" value="ArfGap"/>
    <property type="match status" value="1"/>
</dbReference>
<evidence type="ECO:0000259" key="9">
    <source>
        <dbReference type="PROSITE" id="PS50115"/>
    </source>
</evidence>
<proteinExistence type="predicted"/>
<dbReference type="FunFam" id="1.10.220.150:FF:000009">
    <property type="entry name" value="stromal membrane-associated protein 1 isoform X1"/>
    <property type="match status" value="1"/>
</dbReference>
<name>A0AA38HI11_9CUCU</name>
<dbReference type="SUPFAM" id="SSF57863">
    <property type="entry name" value="ArfGap/RecO-like zinc finger"/>
    <property type="match status" value="1"/>
</dbReference>